<evidence type="ECO:0000313" key="6">
    <source>
        <dbReference type="EMBL" id="OGM03737.1"/>
    </source>
</evidence>
<dbReference type="SMART" id="SM00028">
    <property type="entry name" value="TPR"/>
    <property type="match status" value="3"/>
</dbReference>
<name>A0A1F7WMF3_9BACT</name>
<sequence>MIYLICNYGNSNMKKSLSFHFIIFLTLTLILFSAPPAHASGSPFDYRLEFDPADLKLVKVENVNGVPFSAAIKNISTGREFEYFTGDFIGALEVYAIDTMQVELRHRLSRQRYLLALPINRVDSYAERSFKDKAEMDYEQAVLFYKSGDSSGAIELLKKAVKQRPDFEDALFFAGYIFHESNYYADAFDYYTQVMGVNPRNYKCLYNIAEIQAVNGKVNDAVYTLKKCIRIRPDYGKALTLLSRINEDLEAKKKKARAAKEYSATRDREIATLKKAVAQYAENIKQLEAALEAAKKTKGDTKTIASELSRYKLLYNNNSKTLQDLMQK</sequence>
<evidence type="ECO:0000256" key="5">
    <source>
        <dbReference type="SAM" id="SignalP"/>
    </source>
</evidence>
<dbReference type="PANTHER" id="PTHR45586">
    <property type="entry name" value="TPR REPEAT-CONTAINING PROTEIN PA4667"/>
    <property type="match status" value="1"/>
</dbReference>
<organism evidence="6 7">
    <name type="scientific">Candidatus Wallbacteria bacterium GWC2_49_35</name>
    <dbReference type="NCBI Taxonomy" id="1817813"/>
    <lineage>
        <taxon>Bacteria</taxon>
        <taxon>Candidatus Walliibacteriota</taxon>
    </lineage>
</organism>
<dbReference type="InterPro" id="IPR011990">
    <property type="entry name" value="TPR-like_helical_dom_sf"/>
</dbReference>
<evidence type="ECO:0000256" key="1">
    <source>
        <dbReference type="ARBA" id="ARBA00022737"/>
    </source>
</evidence>
<dbReference type="PROSITE" id="PS50005">
    <property type="entry name" value="TPR"/>
    <property type="match status" value="2"/>
</dbReference>
<protein>
    <submittedName>
        <fullName evidence="6">Uncharacterized protein</fullName>
    </submittedName>
</protein>
<dbReference type="Pfam" id="PF13432">
    <property type="entry name" value="TPR_16"/>
    <property type="match status" value="1"/>
</dbReference>
<reference evidence="6 7" key="1">
    <citation type="journal article" date="2016" name="Nat. Commun.">
        <title>Thousands of microbial genomes shed light on interconnected biogeochemical processes in an aquifer system.</title>
        <authorList>
            <person name="Anantharaman K."/>
            <person name="Brown C.T."/>
            <person name="Hug L.A."/>
            <person name="Sharon I."/>
            <person name="Castelle C.J."/>
            <person name="Probst A.J."/>
            <person name="Thomas B.C."/>
            <person name="Singh A."/>
            <person name="Wilkins M.J."/>
            <person name="Karaoz U."/>
            <person name="Brodie E.L."/>
            <person name="Williams K.H."/>
            <person name="Hubbard S.S."/>
            <person name="Banfield J.F."/>
        </authorList>
    </citation>
    <scope>NUCLEOTIDE SEQUENCE [LARGE SCALE GENOMIC DNA]</scope>
</reference>
<accession>A0A1F7WMF3</accession>
<dbReference type="AlphaFoldDB" id="A0A1F7WMF3"/>
<keyword evidence="4" id="KW-0175">Coiled coil</keyword>
<dbReference type="InterPro" id="IPR019734">
    <property type="entry name" value="TPR_rpt"/>
</dbReference>
<dbReference type="Proteomes" id="UP000178735">
    <property type="component" value="Unassembled WGS sequence"/>
</dbReference>
<dbReference type="EMBL" id="MGFH01000157">
    <property type="protein sequence ID" value="OGM03737.1"/>
    <property type="molecule type" value="Genomic_DNA"/>
</dbReference>
<dbReference type="PANTHER" id="PTHR45586:SF1">
    <property type="entry name" value="LIPOPOLYSACCHARIDE ASSEMBLY PROTEIN B"/>
    <property type="match status" value="1"/>
</dbReference>
<feature type="signal peptide" evidence="5">
    <location>
        <begin position="1"/>
        <end position="39"/>
    </location>
</feature>
<proteinExistence type="predicted"/>
<dbReference type="InterPro" id="IPR051012">
    <property type="entry name" value="CellSynth/LPSAsmb/PSIAsmb"/>
</dbReference>
<dbReference type="Gene3D" id="1.25.40.10">
    <property type="entry name" value="Tetratricopeptide repeat domain"/>
    <property type="match status" value="1"/>
</dbReference>
<gene>
    <name evidence="6" type="ORF">A2008_08780</name>
</gene>
<keyword evidence="2 3" id="KW-0802">TPR repeat</keyword>
<dbReference type="STRING" id="1817813.A2008_08780"/>
<evidence type="ECO:0000313" key="7">
    <source>
        <dbReference type="Proteomes" id="UP000178735"/>
    </source>
</evidence>
<feature type="repeat" description="TPR" evidence="3">
    <location>
        <begin position="168"/>
        <end position="201"/>
    </location>
</feature>
<feature type="chain" id="PRO_5009533502" evidence="5">
    <location>
        <begin position="40"/>
        <end position="328"/>
    </location>
</feature>
<keyword evidence="5" id="KW-0732">Signal</keyword>
<comment type="caution">
    <text evidence="6">The sequence shown here is derived from an EMBL/GenBank/DDBJ whole genome shotgun (WGS) entry which is preliminary data.</text>
</comment>
<keyword evidence="1" id="KW-0677">Repeat</keyword>
<evidence type="ECO:0000256" key="4">
    <source>
        <dbReference type="SAM" id="Coils"/>
    </source>
</evidence>
<feature type="coiled-coil region" evidence="4">
    <location>
        <begin position="239"/>
        <end position="297"/>
    </location>
</feature>
<evidence type="ECO:0000256" key="3">
    <source>
        <dbReference type="PROSITE-ProRule" id="PRU00339"/>
    </source>
</evidence>
<dbReference type="SUPFAM" id="SSF48452">
    <property type="entry name" value="TPR-like"/>
    <property type="match status" value="1"/>
</dbReference>
<evidence type="ECO:0000256" key="2">
    <source>
        <dbReference type="ARBA" id="ARBA00022803"/>
    </source>
</evidence>
<feature type="repeat" description="TPR" evidence="3">
    <location>
        <begin position="134"/>
        <end position="167"/>
    </location>
</feature>